<dbReference type="EMBL" id="CAJNOU010000770">
    <property type="protein sequence ID" value="CAF1084034.1"/>
    <property type="molecule type" value="Genomic_DNA"/>
</dbReference>
<dbReference type="Proteomes" id="UP000663874">
    <property type="component" value="Unassembled WGS sequence"/>
</dbReference>
<name>A0A813XXX9_9BILA</name>
<feature type="transmembrane region" description="Helical" evidence="1">
    <location>
        <begin position="165"/>
        <end position="191"/>
    </location>
</feature>
<dbReference type="Proteomes" id="UP000663882">
    <property type="component" value="Unassembled WGS sequence"/>
</dbReference>
<comment type="caution">
    <text evidence="2">The sequence shown here is derived from an EMBL/GenBank/DDBJ whole genome shotgun (WGS) entry which is preliminary data.</text>
</comment>
<feature type="transmembrane region" description="Helical" evidence="1">
    <location>
        <begin position="70"/>
        <end position="91"/>
    </location>
</feature>
<evidence type="ECO:0000313" key="5">
    <source>
        <dbReference type="EMBL" id="CAF3988413.1"/>
    </source>
</evidence>
<evidence type="ECO:0000313" key="4">
    <source>
        <dbReference type="EMBL" id="CAF3633318.1"/>
    </source>
</evidence>
<dbReference type="Proteomes" id="UP000663823">
    <property type="component" value="Unassembled WGS sequence"/>
</dbReference>
<organism evidence="2 6">
    <name type="scientific">Rotaria sordida</name>
    <dbReference type="NCBI Taxonomy" id="392033"/>
    <lineage>
        <taxon>Eukaryota</taxon>
        <taxon>Metazoa</taxon>
        <taxon>Spiralia</taxon>
        <taxon>Gnathifera</taxon>
        <taxon>Rotifera</taxon>
        <taxon>Eurotatoria</taxon>
        <taxon>Bdelloidea</taxon>
        <taxon>Philodinida</taxon>
        <taxon>Philodinidae</taxon>
        <taxon>Rotaria</taxon>
    </lineage>
</organism>
<proteinExistence type="predicted"/>
<evidence type="ECO:0000256" key="1">
    <source>
        <dbReference type="SAM" id="Phobius"/>
    </source>
</evidence>
<keyword evidence="1" id="KW-0472">Membrane</keyword>
<dbReference type="AlphaFoldDB" id="A0A813XXX9"/>
<evidence type="ECO:0000313" key="6">
    <source>
        <dbReference type="Proteomes" id="UP000663882"/>
    </source>
</evidence>
<dbReference type="Proteomes" id="UP000663889">
    <property type="component" value="Unassembled WGS sequence"/>
</dbReference>
<feature type="transmembrane region" description="Helical" evidence="1">
    <location>
        <begin position="17"/>
        <end position="41"/>
    </location>
</feature>
<dbReference type="EMBL" id="CAJOBE010000390">
    <property type="protein sequence ID" value="CAF3633318.1"/>
    <property type="molecule type" value="Genomic_DNA"/>
</dbReference>
<accession>A0A813XXX9</accession>
<feature type="transmembrane region" description="Helical" evidence="1">
    <location>
        <begin position="98"/>
        <end position="121"/>
    </location>
</feature>
<evidence type="ECO:0000313" key="3">
    <source>
        <dbReference type="EMBL" id="CAF1084034.1"/>
    </source>
</evidence>
<protein>
    <submittedName>
        <fullName evidence="2">Uncharacterized protein</fullName>
    </submittedName>
</protein>
<dbReference type="OrthoDB" id="10017746at2759"/>
<keyword evidence="1" id="KW-1133">Transmembrane helix</keyword>
<evidence type="ECO:0000313" key="2">
    <source>
        <dbReference type="EMBL" id="CAF0880226.1"/>
    </source>
</evidence>
<dbReference type="EMBL" id="CAJOAX010006686">
    <property type="protein sequence ID" value="CAF3988413.1"/>
    <property type="molecule type" value="Genomic_DNA"/>
</dbReference>
<keyword evidence="1" id="KW-0812">Transmembrane</keyword>
<dbReference type="EMBL" id="CAJNOO010000259">
    <property type="protein sequence ID" value="CAF0880226.1"/>
    <property type="molecule type" value="Genomic_DNA"/>
</dbReference>
<sequence>MTSHKSSYQVVAEAETLLIYGIFLFLTGLVQIGVAIGHRFIIEKHNNHNDNINFAHFFPTSFPMTEIHIWYVYPSASLTMIPCLCCIIFAICKRRTMATLICMSSFISFISSSVYIGLLIIHTLEYWQTIESHRLQSLLSTTISTSTSTIRLFVSFDEPASFANLALLITFTLALVQALLSMIGAVISCLWSPCCINSSRNYTPIATNSHYAQTTSHRFENPQLSTLRSVKRQQHQETHQFLTRNESQDPVINGFLHKNLPTRNNYDNV</sequence>
<gene>
    <name evidence="4" type="ORF">FNK824_LOCUS5038</name>
    <name evidence="5" type="ORF">OTI717_LOCUS28339</name>
    <name evidence="2" type="ORF">RFH988_LOCUS7928</name>
    <name evidence="3" type="ORF">SEV965_LOCUS15006</name>
</gene>
<reference evidence="2" key="1">
    <citation type="submission" date="2021-02" db="EMBL/GenBank/DDBJ databases">
        <authorList>
            <person name="Nowell W R."/>
        </authorList>
    </citation>
    <scope>NUCLEOTIDE SEQUENCE</scope>
</reference>